<dbReference type="GO" id="GO:0060003">
    <property type="term" value="P:copper ion export"/>
    <property type="evidence" value="ECO:0007669"/>
    <property type="project" value="TreeGrafter"/>
</dbReference>
<feature type="chain" id="PRO_5013028021" description="CzcB-like barrel-sandwich hybrid domain-containing protein" evidence="3">
    <location>
        <begin position="26"/>
        <end position="354"/>
    </location>
</feature>
<dbReference type="GO" id="GO:0030288">
    <property type="term" value="C:outer membrane-bounded periplasmic space"/>
    <property type="evidence" value="ECO:0007669"/>
    <property type="project" value="TreeGrafter"/>
</dbReference>
<dbReference type="GO" id="GO:0022857">
    <property type="term" value="F:transmembrane transporter activity"/>
    <property type="evidence" value="ECO:0007669"/>
    <property type="project" value="InterPro"/>
</dbReference>
<reference evidence="5 6" key="1">
    <citation type="submission" date="2017-01" db="EMBL/GenBank/DDBJ databases">
        <title>Novel large sulfur bacteria in the metagenomes of groundwater-fed chemosynthetic microbial mats in the Lake Huron basin.</title>
        <authorList>
            <person name="Sharrar A.M."/>
            <person name="Flood B.E."/>
            <person name="Bailey J.V."/>
            <person name="Jones D.S."/>
            <person name="Biddanda B."/>
            <person name="Ruberg S.A."/>
            <person name="Marcus D.N."/>
            <person name="Dick G.J."/>
        </authorList>
    </citation>
    <scope>NUCLEOTIDE SEQUENCE [LARGE SCALE GENOMIC DNA]</scope>
    <source>
        <strain evidence="5">A8</strain>
    </source>
</reference>
<dbReference type="NCBIfam" id="TIGR01730">
    <property type="entry name" value="RND_mfp"/>
    <property type="match status" value="1"/>
</dbReference>
<evidence type="ECO:0000313" key="6">
    <source>
        <dbReference type="Proteomes" id="UP000192491"/>
    </source>
</evidence>
<comment type="caution">
    <text evidence="5">The sequence shown here is derived from an EMBL/GenBank/DDBJ whole genome shotgun (WGS) entry which is preliminary data.</text>
</comment>
<dbReference type="PANTHER" id="PTHR30097:SF4">
    <property type="entry name" value="SLR6042 PROTEIN"/>
    <property type="match status" value="1"/>
</dbReference>
<keyword evidence="3" id="KW-0732">Signal</keyword>
<accession>A0A1Y1QCH2</accession>
<dbReference type="Gene3D" id="2.40.50.100">
    <property type="match status" value="1"/>
</dbReference>
<sequence length="354" mass="37070">MPAMLNTIPKLLSLALLLPTLGWTAAPLPIPEEQRQSLGIEVAAVVATDATLGLTATAKITLPPASVRVIAAPTDGLITSVLHQSGEQIANGQALITLSSPQLIEARRQSIQANLKHNLAADMAARDRKLFAEGLIAETRLTTSNNEASLAASDVEAARATLKLLGAKVEGKGAEITLTSPIEGTLIETLVEPGQRVDASTPLVKVGNLKQLGLEIPLSPEQANTIAIGQSVKLENSTVTGEIIALQPSLDAAQNVLVRAKLTQATDLRLGQSVNITILGKTDTKALSIPSAGLAWLGDKAYVFVENAQGFTPTPVNILNQTDTQVTLSGLTPNERVAVKGLAALKAKWQEAEE</sequence>
<dbReference type="Gene3D" id="2.40.30.170">
    <property type="match status" value="1"/>
</dbReference>
<dbReference type="Gene3D" id="1.10.287.470">
    <property type="entry name" value="Helix hairpin bin"/>
    <property type="match status" value="1"/>
</dbReference>
<name>A0A1Y1QCH2_9GAMM</name>
<feature type="signal peptide" evidence="3">
    <location>
        <begin position="1"/>
        <end position="25"/>
    </location>
</feature>
<dbReference type="Gene3D" id="2.40.420.20">
    <property type="match status" value="1"/>
</dbReference>
<protein>
    <recommendedName>
        <fullName evidence="4">CzcB-like barrel-sandwich hybrid domain-containing protein</fullName>
    </recommendedName>
</protein>
<dbReference type="InterPro" id="IPR006143">
    <property type="entry name" value="RND_pump_MFP"/>
</dbReference>
<dbReference type="GO" id="GO:0015679">
    <property type="term" value="P:plasma membrane copper ion transport"/>
    <property type="evidence" value="ECO:0007669"/>
    <property type="project" value="TreeGrafter"/>
</dbReference>
<dbReference type="PANTHER" id="PTHR30097">
    <property type="entry name" value="CATION EFFLUX SYSTEM PROTEIN CUSB"/>
    <property type="match status" value="1"/>
</dbReference>
<evidence type="ECO:0000256" key="3">
    <source>
        <dbReference type="SAM" id="SignalP"/>
    </source>
</evidence>
<dbReference type="InterPro" id="IPR058647">
    <property type="entry name" value="BSH_CzcB-like"/>
</dbReference>
<dbReference type="GO" id="GO:0046914">
    <property type="term" value="F:transition metal ion binding"/>
    <property type="evidence" value="ECO:0007669"/>
    <property type="project" value="TreeGrafter"/>
</dbReference>
<evidence type="ECO:0000259" key="4">
    <source>
        <dbReference type="Pfam" id="PF25973"/>
    </source>
</evidence>
<dbReference type="EMBL" id="MTEJ01000474">
    <property type="protein sequence ID" value="OQX02584.1"/>
    <property type="molecule type" value="Genomic_DNA"/>
</dbReference>
<proteinExistence type="inferred from homology"/>
<evidence type="ECO:0000313" key="5">
    <source>
        <dbReference type="EMBL" id="OQX02584.1"/>
    </source>
</evidence>
<dbReference type="InterPro" id="IPR051909">
    <property type="entry name" value="MFP_Cation_Efflux"/>
</dbReference>
<dbReference type="Proteomes" id="UP000192491">
    <property type="component" value="Unassembled WGS sequence"/>
</dbReference>
<evidence type="ECO:0000256" key="2">
    <source>
        <dbReference type="ARBA" id="ARBA00022448"/>
    </source>
</evidence>
<dbReference type="Pfam" id="PF25973">
    <property type="entry name" value="BSH_CzcB"/>
    <property type="match status" value="1"/>
</dbReference>
<organism evidence="5 6">
    <name type="scientific">Thiothrix lacustris</name>
    <dbReference type="NCBI Taxonomy" id="525917"/>
    <lineage>
        <taxon>Bacteria</taxon>
        <taxon>Pseudomonadati</taxon>
        <taxon>Pseudomonadota</taxon>
        <taxon>Gammaproteobacteria</taxon>
        <taxon>Thiotrichales</taxon>
        <taxon>Thiotrichaceae</taxon>
        <taxon>Thiothrix</taxon>
    </lineage>
</organism>
<comment type="similarity">
    <text evidence="1">Belongs to the membrane fusion protein (MFP) (TC 8.A.1) family.</text>
</comment>
<gene>
    <name evidence="5" type="ORF">BWK73_42220</name>
</gene>
<dbReference type="AlphaFoldDB" id="A0A1Y1QCH2"/>
<feature type="domain" description="CzcB-like barrel-sandwich hybrid" evidence="4">
    <location>
        <begin position="68"/>
        <end position="207"/>
    </location>
</feature>
<keyword evidence="2" id="KW-0813">Transport</keyword>
<dbReference type="GO" id="GO:0016020">
    <property type="term" value="C:membrane"/>
    <property type="evidence" value="ECO:0007669"/>
    <property type="project" value="InterPro"/>
</dbReference>
<dbReference type="SUPFAM" id="SSF111369">
    <property type="entry name" value="HlyD-like secretion proteins"/>
    <property type="match status" value="1"/>
</dbReference>
<evidence type="ECO:0000256" key="1">
    <source>
        <dbReference type="ARBA" id="ARBA00009477"/>
    </source>
</evidence>